<proteinExistence type="predicted"/>
<protein>
    <submittedName>
        <fullName evidence="1">Uncharacterized protein</fullName>
    </submittedName>
</protein>
<dbReference type="AlphaFoldDB" id="A0A562MT65"/>
<comment type="caution">
    <text evidence="1">The sequence shown here is derived from an EMBL/GenBank/DDBJ whole genome shotgun (WGS) entry which is preliminary data.</text>
</comment>
<gene>
    <name evidence="1" type="ORF">IQ31_01251</name>
</gene>
<reference evidence="1 2" key="1">
    <citation type="journal article" date="2015" name="Stand. Genomic Sci.">
        <title>Genomic Encyclopedia of Bacterial and Archaeal Type Strains, Phase III: the genomes of soil and plant-associated and newly described type strains.</title>
        <authorList>
            <person name="Whitman W.B."/>
            <person name="Woyke T."/>
            <person name="Klenk H.P."/>
            <person name="Zhou Y."/>
            <person name="Lilburn T.G."/>
            <person name="Beck B.J."/>
            <person name="De Vos P."/>
            <person name="Vandamme P."/>
            <person name="Eisen J.A."/>
            <person name="Garrity G."/>
            <person name="Hugenholtz P."/>
            <person name="Kyrpides N.C."/>
        </authorList>
    </citation>
    <scope>NUCLEOTIDE SEQUENCE [LARGE SCALE GENOMIC DNA]</scope>
    <source>
        <strain evidence="1 2">CGMCC 1.6855</strain>
    </source>
</reference>
<organism evidence="1 2">
    <name type="scientific">Sphingobacterium siyangense</name>
    <dbReference type="NCBI Taxonomy" id="459529"/>
    <lineage>
        <taxon>Bacteria</taxon>
        <taxon>Pseudomonadati</taxon>
        <taxon>Bacteroidota</taxon>
        <taxon>Sphingobacteriia</taxon>
        <taxon>Sphingobacteriales</taxon>
        <taxon>Sphingobacteriaceae</taxon>
        <taxon>Sphingobacterium</taxon>
    </lineage>
</organism>
<name>A0A562MT65_9SPHI</name>
<dbReference type="Proteomes" id="UP000315908">
    <property type="component" value="Unassembled WGS sequence"/>
</dbReference>
<dbReference type="EMBL" id="VLKR01000004">
    <property type="protein sequence ID" value="TWI23049.1"/>
    <property type="molecule type" value="Genomic_DNA"/>
</dbReference>
<evidence type="ECO:0000313" key="2">
    <source>
        <dbReference type="Proteomes" id="UP000315908"/>
    </source>
</evidence>
<sequence length="43" mass="5000">MIAKFYNETLSKLETAINELEIETDCSVQRMEAVIHFILETQP</sequence>
<evidence type="ECO:0000313" key="1">
    <source>
        <dbReference type="EMBL" id="TWI23049.1"/>
    </source>
</evidence>
<dbReference type="RefSeq" id="WP_280176845.1">
    <property type="nucleotide sequence ID" value="NZ_JBPFQP010000001.1"/>
</dbReference>
<accession>A0A562MT65</accession>